<evidence type="ECO:0000313" key="1">
    <source>
        <dbReference type="EMBL" id="PHV70793.1"/>
    </source>
</evidence>
<proteinExistence type="predicted"/>
<name>A0AC61DDG2_9FIRM</name>
<accession>A0AC61DDG2</accession>
<organism evidence="1 2">
    <name type="scientific">Sporanaerobium hydrogeniformans</name>
    <dbReference type="NCBI Taxonomy" id="3072179"/>
    <lineage>
        <taxon>Bacteria</taxon>
        <taxon>Bacillati</taxon>
        <taxon>Bacillota</taxon>
        <taxon>Clostridia</taxon>
        <taxon>Lachnospirales</taxon>
        <taxon>Lachnospiraceae</taxon>
        <taxon>Sporanaerobium</taxon>
    </lineage>
</organism>
<reference evidence="1" key="1">
    <citation type="submission" date="2017-10" db="EMBL/GenBank/DDBJ databases">
        <title>Genome sequence of cellulolytic Lachnospiraceae bacterium XHS1971 isolated from hotspring sediment.</title>
        <authorList>
            <person name="Vasudevan G."/>
            <person name="Joshi A.J."/>
            <person name="Hivarkar S."/>
            <person name="Lanjekar V.B."/>
            <person name="Dhakephalkar P.K."/>
            <person name="Dagar S."/>
        </authorList>
    </citation>
    <scope>NUCLEOTIDE SEQUENCE</scope>
    <source>
        <strain evidence="1">XHS1971</strain>
    </source>
</reference>
<evidence type="ECO:0000313" key="2">
    <source>
        <dbReference type="Proteomes" id="UP000224460"/>
    </source>
</evidence>
<keyword evidence="2" id="KW-1185">Reference proteome</keyword>
<sequence length="183" mass="21471">MSKLEAFMNILTGKFDNREQYKRFQDQGMRHFPFAEHINTICNDKIIHLPEDFKGIFLVEESYYTSEGKTHAAPHLFLFTEKEEGIKLTSYDIPNGYDKTTFTYDALRDVEYSCLKKSEKFTPAIYVLKNGVWEGGSVSMFSPVLKFTLFERFSEERLEVTEMMEANGKKTFGYDEPIIYKRK</sequence>
<dbReference type="EMBL" id="PEDL01000007">
    <property type="protein sequence ID" value="PHV70793.1"/>
    <property type="molecule type" value="Genomic_DNA"/>
</dbReference>
<comment type="caution">
    <text evidence="1">The sequence shown here is derived from an EMBL/GenBank/DDBJ whole genome shotgun (WGS) entry which is preliminary data.</text>
</comment>
<protein>
    <submittedName>
        <fullName evidence="1">Uncharacterized protein</fullName>
    </submittedName>
</protein>
<dbReference type="Proteomes" id="UP000224460">
    <property type="component" value="Unassembled WGS sequence"/>
</dbReference>
<gene>
    <name evidence="1" type="ORF">CS063_08475</name>
</gene>